<dbReference type="EMBL" id="JAUPFM010000014">
    <property type="protein sequence ID" value="KAK2830395.1"/>
    <property type="molecule type" value="Genomic_DNA"/>
</dbReference>
<sequence length="57" mass="7218">MEVSRRLNWIRNRPWRPYAHRREFNQSFVFGKARITVRLLRKNDFESGFMIEKHRKR</sequence>
<dbReference type="AlphaFoldDB" id="A0AA88M471"/>
<dbReference type="Proteomes" id="UP001187415">
    <property type="component" value="Unassembled WGS sequence"/>
</dbReference>
<gene>
    <name evidence="1" type="ORF">Q5P01_018326</name>
</gene>
<organism evidence="1 2">
    <name type="scientific">Channa striata</name>
    <name type="common">Snakehead murrel</name>
    <name type="synonym">Ophicephalus striatus</name>
    <dbReference type="NCBI Taxonomy" id="64152"/>
    <lineage>
        <taxon>Eukaryota</taxon>
        <taxon>Metazoa</taxon>
        <taxon>Chordata</taxon>
        <taxon>Craniata</taxon>
        <taxon>Vertebrata</taxon>
        <taxon>Euteleostomi</taxon>
        <taxon>Actinopterygii</taxon>
        <taxon>Neopterygii</taxon>
        <taxon>Teleostei</taxon>
        <taxon>Neoteleostei</taxon>
        <taxon>Acanthomorphata</taxon>
        <taxon>Anabantaria</taxon>
        <taxon>Anabantiformes</taxon>
        <taxon>Channoidei</taxon>
        <taxon>Channidae</taxon>
        <taxon>Channa</taxon>
    </lineage>
</organism>
<evidence type="ECO:0000313" key="1">
    <source>
        <dbReference type="EMBL" id="KAK2830395.1"/>
    </source>
</evidence>
<evidence type="ECO:0000313" key="2">
    <source>
        <dbReference type="Proteomes" id="UP001187415"/>
    </source>
</evidence>
<protein>
    <submittedName>
        <fullName evidence="1">Uncharacterized protein</fullName>
    </submittedName>
</protein>
<keyword evidence="2" id="KW-1185">Reference proteome</keyword>
<proteinExistence type="predicted"/>
<reference evidence="1" key="1">
    <citation type="submission" date="2023-07" db="EMBL/GenBank/DDBJ databases">
        <title>Chromosome-level Genome Assembly of Striped Snakehead (Channa striata).</title>
        <authorList>
            <person name="Liu H."/>
        </authorList>
    </citation>
    <scope>NUCLEOTIDE SEQUENCE</scope>
    <source>
        <strain evidence="1">Gz</strain>
        <tissue evidence="1">Muscle</tissue>
    </source>
</reference>
<comment type="caution">
    <text evidence="1">The sequence shown here is derived from an EMBL/GenBank/DDBJ whole genome shotgun (WGS) entry which is preliminary data.</text>
</comment>
<name>A0AA88M471_CHASR</name>
<accession>A0AA88M471</accession>